<dbReference type="GO" id="GO:0006146">
    <property type="term" value="P:adenine catabolic process"/>
    <property type="evidence" value="ECO:0007669"/>
    <property type="project" value="InterPro"/>
</dbReference>
<dbReference type="Pfam" id="PF01979">
    <property type="entry name" value="Amidohydro_1"/>
    <property type="match status" value="1"/>
</dbReference>
<dbReference type="AlphaFoldDB" id="A0A3D5QDJ6"/>
<gene>
    <name evidence="6 9" type="primary">ade</name>
    <name evidence="9" type="ORF">DHM44_09545</name>
</gene>
<comment type="cofactor">
    <cofactor evidence="6">
        <name>Mn(2+)</name>
        <dbReference type="ChEBI" id="CHEBI:29035"/>
    </cofactor>
</comment>
<dbReference type="InterPro" id="IPR026912">
    <property type="entry name" value="Adenine_deam_C"/>
</dbReference>
<dbReference type="SUPFAM" id="SSF51556">
    <property type="entry name" value="Metallo-dependent hydrolases"/>
    <property type="match status" value="1"/>
</dbReference>
<dbReference type="SUPFAM" id="SSF51338">
    <property type="entry name" value="Composite domain of metallo-dependent hydrolases"/>
    <property type="match status" value="1"/>
</dbReference>
<comment type="similarity">
    <text evidence="1 6">Belongs to the metallo-dependent hydrolases superfamily. Adenine deaminase family.</text>
</comment>
<evidence type="ECO:0000256" key="6">
    <source>
        <dbReference type="HAMAP-Rule" id="MF_01518"/>
    </source>
</evidence>
<dbReference type="EMBL" id="DPPF01000202">
    <property type="protein sequence ID" value="HCW93911.1"/>
    <property type="molecule type" value="Genomic_DNA"/>
</dbReference>
<dbReference type="InterPro" id="IPR011059">
    <property type="entry name" value="Metal-dep_hydrolase_composite"/>
</dbReference>
<dbReference type="PANTHER" id="PTHR11113">
    <property type="entry name" value="N-ACETYLGLUCOSAMINE-6-PHOSPHATE DEACETYLASE"/>
    <property type="match status" value="1"/>
</dbReference>
<evidence type="ECO:0000256" key="4">
    <source>
        <dbReference type="ARBA" id="ARBA00023211"/>
    </source>
</evidence>
<keyword evidence="4 6" id="KW-0464">Manganese</keyword>
<dbReference type="Gene3D" id="2.30.40.10">
    <property type="entry name" value="Urease, subunit C, domain 1"/>
    <property type="match status" value="1"/>
</dbReference>
<dbReference type="HAMAP" id="MF_01518">
    <property type="entry name" value="Adenine_deamin"/>
    <property type="match status" value="1"/>
</dbReference>
<name>A0A3D5QDJ6_FLESI</name>
<dbReference type="Pfam" id="PF13382">
    <property type="entry name" value="Adenine_deam_C"/>
    <property type="match status" value="1"/>
</dbReference>
<dbReference type="Proteomes" id="UP000262325">
    <property type="component" value="Unassembled WGS sequence"/>
</dbReference>
<comment type="catalytic activity">
    <reaction evidence="5 6">
        <text>adenine + H2O + H(+) = hypoxanthine + NH4(+)</text>
        <dbReference type="Rhea" id="RHEA:23688"/>
        <dbReference type="ChEBI" id="CHEBI:15377"/>
        <dbReference type="ChEBI" id="CHEBI:15378"/>
        <dbReference type="ChEBI" id="CHEBI:16708"/>
        <dbReference type="ChEBI" id="CHEBI:17368"/>
        <dbReference type="ChEBI" id="CHEBI:28938"/>
        <dbReference type="EC" id="3.5.4.2"/>
    </reaction>
</comment>
<evidence type="ECO:0000256" key="1">
    <source>
        <dbReference type="ARBA" id="ARBA00006773"/>
    </source>
</evidence>
<accession>A0A3D5QDJ6</accession>
<feature type="domain" description="Amidohydrolase-related" evidence="7">
    <location>
        <begin position="50"/>
        <end position="332"/>
    </location>
</feature>
<evidence type="ECO:0000256" key="5">
    <source>
        <dbReference type="ARBA" id="ARBA00047720"/>
    </source>
</evidence>
<dbReference type="InterPro" id="IPR006680">
    <property type="entry name" value="Amidohydro-rel"/>
</dbReference>
<evidence type="ECO:0000259" key="8">
    <source>
        <dbReference type="Pfam" id="PF13382"/>
    </source>
</evidence>
<protein>
    <recommendedName>
        <fullName evidence="2 6">Adenine deaminase</fullName>
        <shortName evidence="6">Adenase</shortName>
        <shortName evidence="6">Adenine aminase</shortName>
        <ecNumber evidence="2 6">3.5.4.2</ecNumber>
    </recommendedName>
</protein>
<evidence type="ECO:0000313" key="9">
    <source>
        <dbReference type="EMBL" id="HCW93911.1"/>
    </source>
</evidence>
<dbReference type="InterPro" id="IPR006679">
    <property type="entry name" value="Adenine_deam"/>
</dbReference>
<dbReference type="NCBIfam" id="TIGR01178">
    <property type="entry name" value="ade"/>
    <property type="match status" value="1"/>
</dbReference>
<reference evidence="9 10" key="1">
    <citation type="journal article" date="2018" name="Nat. Biotechnol.">
        <title>A standardized bacterial taxonomy based on genome phylogeny substantially revises the tree of life.</title>
        <authorList>
            <person name="Parks D.H."/>
            <person name="Chuvochina M."/>
            <person name="Waite D.W."/>
            <person name="Rinke C."/>
            <person name="Skarshewski A."/>
            <person name="Chaumeil P.A."/>
            <person name="Hugenholtz P."/>
        </authorList>
    </citation>
    <scope>NUCLEOTIDE SEQUENCE [LARGE SCALE GENOMIC DNA]</scope>
    <source>
        <strain evidence="9">UBA8672</strain>
    </source>
</reference>
<dbReference type="Gene3D" id="3.20.20.140">
    <property type="entry name" value="Metal-dependent hydrolases"/>
    <property type="match status" value="1"/>
</dbReference>
<dbReference type="PANTHER" id="PTHR11113:SF2">
    <property type="entry name" value="ADENINE DEAMINASE"/>
    <property type="match status" value="1"/>
</dbReference>
<evidence type="ECO:0000256" key="3">
    <source>
        <dbReference type="ARBA" id="ARBA00022801"/>
    </source>
</evidence>
<evidence type="ECO:0000313" key="10">
    <source>
        <dbReference type="Proteomes" id="UP000262325"/>
    </source>
</evidence>
<dbReference type="EC" id="3.5.4.2" evidence="2 6"/>
<dbReference type="GO" id="GO:0000034">
    <property type="term" value="F:adenine deaminase activity"/>
    <property type="evidence" value="ECO:0007669"/>
    <property type="project" value="UniProtKB-UniRule"/>
</dbReference>
<proteinExistence type="inferred from homology"/>
<dbReference type="InterPro" id="IPR032466">
    <property type="entry name" value="Metal_Hydrolase"/>
</dbReference>
<evidence type="ECO:0000259" key="7">
    <source>
        <dbReference type="Pfam" id="PF01979"/>
    </source>
</evidence>
<organism evidence="9 10">
    <name type="scientific">Flexistipes sinusarabici</name>
    <dbReference type="NCBI Taxonomy" id="2352"/>
    <lineage>
        <taxon>Bacteria</taxon>
        <taxon>Pseudomonadati</taxon>
        <taxon>Deferribacterota</taxon>
        <taxon>Deferribacteres</taxon>
        <taxon>Deferribacterales</taxon>
        <taxon>Flexistipitaceae</taxon>
        <taxon>Flexistipes</taxon>
    </lineage>
</organism>
<dbReference type="RefSeq" id="WP_273265299.1">
    <property type="nucleotide sequence ID" value="NZ_JAAZVV010000018.1"/>
</dbReference>
<keyword evidence="3 6" id="KW-0378">Hydrolase</keyword>
<feature type="domain" description="Adenine deaminase C-terminal" evidence="8">
    <location>
        <begin position="386"/>
        <end position="536"/>
    </location>
</feature>
<comment type="caution">
    <text evidence="9">The sequence shown here is derived from an EMBL/GenBank/DDBJ whole genome shotgun (WGS) entry which is preliminary data.</text>
</comment>
<evidence type="ECO:0000256" key="2">
    <source>
        <dbReference type="ARBA" id="ARBA00012782"/>
    </source>
</evidence>
<sequence length="539" mass="59150">MKTLFENVFIPDFDKNVFFKSNVLINNGVIAEITDSKPYADEYYKGAGLYITPGFIDCHVHIESSHLTPSAFGDVVLKHGTLHVVTDNHEIANVGGMGAVEYFMDEAKHSFCNIKFAVPSCVPATPFATSGAQLGIDEISSLLEKEETVSLGEMMNNPGVIQGEEKFVVSIAKAKALGKVINGHAPGLTGEDLLKYVAAGVMDDHESESYHDIKTKLEAGLKIFLREGSAEHTDNKAYELINEYPDDIMFCTDDKSLNHILRGGHISYNVNKALKLGIPPVNVLKAASRNGLKYYGLDRYSEIKPEMYASFIIADISSKSFEIKDIYIDGKNLSHFSQKSSHTPIPEKLQNSMNIVNQSEIPQMNNEQACIRVKDGSLITEHLVDSSKTYDLENDILKLCVFERYGYGNRASCKINGFNLKRGAFASSIAHDCHNIVAVGTSDESILKVVNSVIDNGGGLAVSDDNSLFTLPLEIGGLVTSKAPEAVMESLERINEQIAEMGCTLTDPLGTLSFMALEVIPHLKLTDKGLFDVDNFRFL</sequence>